<evidence type="ECO:0000256" key="1">
    <source>
        <dbReference type="SAM" id="SignalP"/>
    </source>
</evidence>
<sequence>MKKLCLAVLCGVLSLGTTNAQFVSQYSQYMFAKGSFNPAAIAEGDMMRLTGLHRQQWIGMPGAPVDTYFNLSMPFTINKKSFGAGLAFDNEKMGLFTKQFVVLQGAYKMKLGDGLLSLGANIGAISVGFQGDSAYVPTGNDYHVAPGSDSQIPTSQVSGMALDLSLGAYYSTEKWYAGFSVLDANQPTIRWSDTQESYVGRMFYLTGGYNLPLANTNFTFKPSVLVKTNFVNYQTDLDLLLDYKDKFWGGLAYRFKESLIFMGGVRLANGLAIGYSFDLPVTNLISSTYGSHELFVTYDFNISLEKKKNKYKSVRIL</sequence>
<evidence type="ECO:0000313" key="3">
    <source>
        <dbReference type="Proteomes" id="UP000076586"/>
    </source>
</evidence>
<dbReference type="Pfam" id="PF11751">
    <property type="entry name" value="PorP_SprF"/>
    <property type="match status" value="1"/>
</dbReference>
<protein>
    <submittedName>
        <fullName evidence="2">Type IX secretion system membrane protein, PorP/SprF family</fullName>
    </submittedName>
</protein>
<dbReference type="RefSeq" id="WP_172795579.1">
    <property type="nucleotide sequence ID" value="NZ_BDCR01000002.1"/>
</dbReference>
<dbReference type="InterPro" id="IPR019861">
    <property type="entry name" value="PorP/SprF_Bacteroidetes"/>
</dbReference>
<gene>
    <name evidence="2" type="ORF">PJIAN_2145</name>
</gene>
<name>A0A170ZEC2_9BACT</name>
<dbReference type="NCBIfam" id="TIGR03519">
    <property type="entry name" value="T9SS_PorP_fam"/>
    <property type="match status" value="1"/>
</dbReference>
<dbReference type="STRING" id="681398.PJIAN_2145"/>
<dbReference type="AlphaFoldDB" id="A0A170ZEC2"/>
<proteinExistence type="predicted"/>
<evidence type="ECO:0000313" key="2">
    <source>
        <dbReference type="EMBL" id="GAT62586.1"/>
    </source>
</evidence>
<dbReference type="Proteomes" id="UP000076586">
    <property type="component" value="Unassembled WGS sequence"/>
</dbReference>
<dbReference type="EMBL" id="BDCR01000002">
    <property type="protein sequence ID" value="GAT62586.1"/>
    <property type="molecule type" value="Genomic_DNA"/>
</dbReference>
<comment type="caution">
    <text evidence="2">The sequence shown here is derived from an EMBL/GenBank/DDBJ whole genome shotgun (WGS) entry which is preliminary data.</text>
</comment>
<keyword evidence="1" id="KW-0732">Signal</keyword>
<feature type="chain" id="PRO_5007905021" evidence="1">
    <location>
        <begin position="21"/>
        <end position="317"/>
    </location>
</feature>
<keyword evidence="3" id="KW-1185">Reference proteome</keyword>
<reference evidence="3" key="2">
    <citation type="journal article" date="2017" name="Genome Announc.">
        <title>Draft genome sequence of Paludibacter jiangxiensis NM7(T), a propionate-producing fermentative bacterium.</title>
        <authorList>
            <person name="Qiu Y.-L."/>
            <person name="Tourlousse D.M."/>
            <person name="Matsuura N."/>
            <person name="Ohashi A."/>
            <person name="Sekiguchi Y."/>
        </authorList>
    </citation>
    <scope>NUCLEOTIDE SEQUENCE [LARGE SCALE GENOMIC DNA]</scope>
    <source>
        <strain evidence="3">NM7</strain>
    </source>
</reference>
<feature type="signal peptide" evidence="1">
    <location>
        <begin position="1"/>
        <end position="20"/>
    </location>
</feature>
<organism evidence="2 3">
    <name type="scientific">Paludibacter jiangxiensis</name>
    <dbReference type="NCBI Taxonomy" id="681398"/>
    <lineage>
        <taxon>Bacteria</taxon>
        <taxon>Pseudomonadati</taxon>
        <taxon>Bacteroidota</taxon>
        <taxon>Bacteroidia</taxon>
        <taxon>Bacteroidales</taxon>
        <taxon>Paludibacteraceae</taxon>
        <taxon>Paludibacter</taxon>
    </lineage>
</organism>
<accession>A0A170ZEC2</accession>
<reference evidence="3" key="1">
    <citation type="submission" date="2016-04" db="EMBL/GenBank/DDBJ databases">
        <title>Draft genome sequence of Paludibacter jiangxiensis strain NM7.</title>
        <authorList>
            <person name="Qiu Y."/>
            <person name="Matsuura N."/>
            <person name="Ohashi A."/>
            <person name="Tourlousse M.D."/>
            <person name="Sekiguchi Y."/>
        </authorList>
    </citation>
    <scope>NUCLEOTIDE SEQUENCE [LARGE SCALE GENOMIC DNA]</scope>
    <source>
        <strain evidence="3">NM7</strain>
    </source>
</reference>